<accession>A0A319E7E8</accession>
<dbReference type="RefSeq" id="XP_025497202.1">
    <property type="nucleotide sequence ID" value="XM_025633890.1"/>
</dbReference>
<feature type="region of interest" description="Disordered" evidence="1">
    <location>
        <begin position="284"/>
        <end position="307"/>
    </location>
</feature>
<sequence>MASGLAYRFDRPGENLLHPHSSMSRARLNEIIRLYRTQYQERQPRRQPSCWHPPPSRPLWPSLPLEIVHMIFLHLDMITLGTLRLVDSIIRRQVDSLYEYRMLRAHAAETLKILDIAQCTHCFPAHQLYREFCHPRCRTCPDFGPYLYIPTLSRVCLQCVLRHDRYRVAALDVVFACFPYSRGDWWDLPVVCCLDLLEGQYISEMLIDVAQARLMYQQQQQQQQSGSSREEPAAQEWSYRLQDTYQRRLRSTVAFPCWDPHARIAEPGVYCYGCTKYWEISRGKSRRNPRNRQKHYAWNTRSPGSKGVDRAFRVPDLPQHFSTCPHVVSRLRKGEDHTALRFGESVGRIIRVDAGGEKGAGRSARVGKK</sequence>
<proteinExistence type="predicted"/>
<dbReference type="STRING" id="1448315.A0A319E7E8"/>
<dbReference type="OrthoDB" id="2687876at2759"/>
<dbReference type="Proteomes" id="UP000248340">
    <property type="component" value="Unassembled WGS sequence"/>
</dbReference>
<dbReference type="AlphaFoldDB" id="A0A319E7E8"/>
<dbReference type="InterPro" id="IPR001810">
    <property type="entry name" value="F-box_dom"/>
</dbReference>
<dbReference type="VEuPathDB" id="FungiDB:BO82DRAFT_349541"/>
<evidence type="ECO:0000313" key="4">
    <source>
        <dbReference type="Proteomes" id="UP000248340"/>
    </source>
</evidence>
<dbReference type="InterPro" id="IPR036047">
    <property type="entry name" value="F-box-like_dom_sf"/>
</dbReference>
<organism evidence="3 4">
    <name type="scientific">Aspergillus uvarum CBS 121591</name>
    <dbReference type="NCBI Taxonomy" id="1448315"/>
    <lineage>
        <taxon>Eukaryota</taxon>
        <taxon>Fungi</taxon>
        <taxon>Dikarya</taxon>
        <taxon>Ascomycota</taxon>
        <taxon>Pezizomycotina</taxon>
        <taxon>Eurotiomycetes</taxon>
        <taxon>Eurotiomycetidae</taxon>
        <taxon>Eurotiales</taxon>
        <taxon>Aspergillaceae</taxon>
        <taxon>Aspergillus</taxon>
        <taxon>Aspergillus subgen. Circumdati</taxon>
    </lineage>
</organism>
<dbReference type="SUPFAM" id="SSF81383">
    <property type="entry name" value="F-box domain"/>
    <property type="match status" value="1"/>
</dbReference>
<evidence type="ECO:0000259" key="2">
    <source>
        <dbReference type="Pfam" id="PF00646"/>
    </source>
</evidence>
<reference evidence="3 4" key="1">
    <citation type="submission" date="2016-12" db="EMBL/GenBank/DDBJ databases">
        <title>The genomes of Aspergillus section Nigri reveals drivers in fungal speciation.</title>
        <authorList>
            <consortium name="DOE Joint Genome Institute"/>
            <person name="Vesth T.C."/>
            <person name="Nybo J."/>
            <person name="Theobald S."/>
            <person name="Brandl J."/>
            <person name="Frisvad J.C."/>
            <person name="Nielsen K.F."/>
            <person name="Lyhne E.K."/>
            <person name="Kogle M.E."/>
            <person name="Kuo A."/>
            <person name="Riley R."/>
            <person name="Clum A."/>
            <person name="Nolan M."/>
            <person name="Lipzen A."/>
            <person name="Salamov A."/>
            <person name="Henrissat B."/>
            <person name="Wiebenga A."/>
            <person name="De Vries R.P."/>
            <person name="Grigoriev I.V."/>
            <person name="Mortensen U.H."/>
            <person name="Andersen M.R."/>
            <person name="Baker S.E."/>
        </authorList>
    </citation>
    <scope>NUCLEOTIDE SEQUENCE [LARGE SCALE GENOMIC DNA]</scope>
    <source>
        <strain evidence="3 4">CBS 121591</strain>
    </source>
</reference>
<feature type="domain" description="F-box" evidence="2">
    <location>
        <begin position="60"/>
        <end position="86"/>
    </location>
</feature>
<gene>
    <name evidence="3" type="ORF">BO82DRAFT_349541</name>
</gene>
<evidence type="ECO:0000313" key="3">
    <source>
        <dbReference type="EMBL" id="PYH87002.1"/>
    </source>
</evidence>
<keyword evidence="4" id="KW-1185">Reference proteome</keyword>
<dbReference type="GeneID" id="37136631"/>
<dbReference type="Pfam" id="PF00646">
    <property type="entry name" value="F-box"/>
    <property type="match status" value="1"/>
</dbReference>
<evidence type="ECO:0000256" key="1">
    <source>
        <dbReference type="SAM" id="MobiDB-lite"/>
    </source>
</evidence>
<feature type="compositionally biased region" description="Basic residues" evidence="1">
    <location>
        <begin position="284"/>
        <end position="295"/>
    </location>
</feature>
<name>A0A319E7E8_9EURO</name>
<protein>
    <recommendedName>
        <fullName evidence="2">F-box domain-containing protein</fullName>
    </recommendedName>
</protein>
<dbReference type="EMBL" id="KZ821674">
    <property type="protein sequence ID" value="PYH87002.1"/>
    <property type="molecule type" value="Genomic_DNA"/>
</dbReference>